<evidence type="ECO:0000313" key="8">
    <source>
        <dbReference type="Proteomes" id="UP000060487"/>
    </source>
</evidence>
<dbReference type="PANTHER" id="PTHR43229:SF2">
    <property type="entry name" value="NODULATION PROTEIN J"/>
    <property type="match status" value="1"/>
</dbReference>
<evidence type="ECO:0000256" key="1">
    <source>
        <dbReference type="ARBA" id="ARBA00004141"/>
    </source>
</evidence>
<feature type="transmembrane region" description="Helical" evidence="5">
    <location>
        <begin position="180"/>
        <end position="200"/>
    </location>
</feature>
<dbReference type="PRINTS" id="PR00164">
    <property type="entry name" value="ABC2TRNSPORT"/>
</dbReference>
<keyword evidence="5" id="KW-1003">Cell membrane</keyword>
<feature type="transmembrane region" description="Helical" evidence="5">
    <location>
        <begin position="65"/>
        <end position="84"/>
    </location>
</feature>
<evidence type="ECO:0000256" key="2">
    <source>
        <dbReference type="ARBA" id="ARBA00022692"/>
    </source>
</evidence>
<dbReference type="PROSITE" id="PS51012">
    <property type="entry name" value="ABC_TM2"/>
    <property type="match status" value="1"/>
</dbReference>
<protein>
    <recommendedName>
        <fullName evidence="5">Transport permease protein</fullName>
    </recommendedName>
</protein>
<evidence type="ECO:0000256" key="4">
    <source>
        <dbReference type="ARBA" id="ARBA00023136"/>
    </source>
</evidence>
<proteinExistence type="inferred from homology"/>
<dbReference type="PANTHER" id="PTHR43229">
    <property type="entry name" value="NODULATION PROTEIN J"/>
    <property type="match status" value="1"/>
</dbReference>
<feature type="domain" description="ABC transmembrane type-2" evidence="6">
    <location>
        <begin position="33"/>
        <end position="259"/>
    </location>
</feature>
<evidence type="ECO:0000256" key="5">
    <source>
        <dbReference type="RuleBase" id="RU361157"/>
    </source>
</evidence>
<feature type="transmembrane region" description="Helical" evidence="5">
    <location>
        <begin position="125"/>
        <end position="142"/>
    </location>
</feature>
<reference evidence="7 8" key="1">
    <citation type="submission" date="2015-11" db="EMBL/GenBank/DDBJ databases">
        <authorList>
            <person name="Lin W."/>
        </authorList>
    </citation>
    <scope>NUCLEOTIDE SEQUENCE [LARGE SCALE GENOMIC DNA]</scope>
    <source>
        <strain evidence="7 8">HCH-1</strain>
    </source>
</reference>
<keyword evidence="8" id="KW-1185">Reference proteome</keyword>
<dbReference type="InterPro" id="IPR013525">
    <property type="entry name" value="ABC2_TM"/>
</dbReference>
<keyword evidence="5" id="KW-0813">Transport</keyword>
<accession>A0ABR5SGY9</accession>
<keyword evidence="3 5" id="KW-1133">Transmembrane helix</keyword>
<evidence type="ECO:0000259" key="6">
    <source>
        <dbReference type="PROSITE" id="PS51012"/>
    </source>
</evidence>
<dbReference type="Pfam" id="PF01061">
    <property type="entry name" value="ABC2_membrane"/>
    <property type="match status" value="1"/>
</dbReference>
<comment type="caution">
    <text evidence="7">The sequence shown here is derived from an EMBL/GenBank/DDBJ whole genome shotgun (WGS) entry which is preliminary data.</text>
</comment>
<feature type="transmembrane region" description="Helical" evidence="5">
    <location>
        <begin position="31"/>
        <end position="53"/>
    </location>
</feature>
<organism evidence="7 8">
    <name type="scientific">Candidatus Magnetominusculus xianensis</name>
    <dbReference type="NCBI Taxonomy" id="1748249"/>
    <lineage>
        <taxon>Bacteria</taxon>
        <taxon>Pseudomonadati</taxon>
        <taxon>Nitrospirota</taxon>
        <taxon>Nitrospiria</taxon>
        <taxon>Nitrospirales</taxon>
        <taxon>Nitrospiraceae</taxon>
        <taxon>Candidatus Magnetominusculus</taxon>
    </lineage>
</organism>
<evidence type="ECO:0000313" key="7">
    <source>
        <dbReference type="EMBL" id="KWT90955.1"/>
    </source>
</evidence>
<dbReference type="PIRSF" id="PIRSF006648">
    <property type="entry name" value="DrrB"/>
    <property type="match status" value="1"/>
</dbReference>
<evidence type="ECO:0000256" key="3">
    <source>
        <dbReference type="ARBA" id="ARBA00022989"/>
    </source>
</evidence>
<gene>
    <name evidence="7" type="ORF">ASN18_1039</name>
</gene>
<sequence>MTQDNSSPYPPLSHRIYAVWYRHMRVYSSNLLSNGLPPFLEPLIFLAGIGLGLGKYVPGFGNVPYVVFLAMGLPITTAMMTAAFECSFGTFINLEFNKVYDGMLAAPISVNNLIIGEMLWAATKGFFFAFAVLVVTVPFGVIPLPGGLVMPFIGFITGLMFASLSLLVTSYVKTISFFNFYFTGFLSPMFFLSGVVFPLAELPEVLRYVAEALPLTHPVRLGRSLCLGQLRLELLFDVLYIAAFIALAGYLALKRLRRRLID</sequence>
<comment type="subcellular location">
    <subcellularLocation>
        <location evidence="5">Cell membrane</location>
        <topology evidence="5">Multi-pass membrane protein</topology>
    </subcellularLocation>
    <subcellularLocation>
        <location evidence="1">Membrane</location>
        <topology evidence="1">Multi-pass membrane protein</topology>
    </subcellularLocation>
</comment>
<dbReference type="EMBL" id="LNQR01000034">
    <property type="protein sequence ID" value="KWT90955.1"/>
    <property type="molecule type" value="Genomic_DNA"/>
</dbReference>
<keyword evidence="4 5" id="KW-0472">Membrane</keyword>
<keyword evidence="2 5" id="KW-0812">Transmembrane</keyword>
<dbReference type="InterPro" id="IPR000412">
    <property type="entry name" value="ABC_2_transport"/>
</dbReference>
<feature type="transmembrane region" description="Helical" evidence="5">
    <location>
        <begin position="234"/>
        <end position="253"/>
    </location>
</feature>
<dbReference type="RefSeq" id="WP_085051689.1">
    <property type="nucleotide sequence ID" value="NZ_LNQR01000034.1"/>
</dbReference>
<comment type="similarity">
    <text evidence="5">Belongs to the ABC-2 integral membrane protein family.</text>
</comment>
<dbReference type="InterPro" id="IPR047817">
    <property type="entry name" value="ABC2_TM_bact-type"/>
</dbReference>
<dbReference type="InterPro" id="IPR051784">
    <property type="entry name" value="Nod_factor_ABC_transporter"/>
</dbReference>
<name>A0ABR5SGY9_9BACT</name>
<dbReference type="Proteomes" id="UP000060487">
    <property type="component" value="Unassembled WGS sequence"/>
</dbReference>
<feature type="transmembrane region" description="Helical" evidence="5">
    <location>
        <begin position="148"/>
        <end position="168"/>
    </location>
</feature>